<organism evidence="1 2">
    <name type="scientific">Carboxydichorda subterranea</name>
    <dbReference type="NCBI Taxonomy" id="3109565"/>
    <lineage>
        <taxon>Bacteria</taxon>
        <taxon>Bacillati</taxon>
        <taxon>Bacillota</taxon>
        <taxon>Limnochordia</taxon>
        <taxon>Limnochordales</taxon>
        <taxon>Geochordaceae</taxon>
        <taxon>Carboxydichorda</taxon>
    </lineage>
</organism>
<protein>
    <submittedName>
        <fullName evidence="1">Uncharacterized protein</fullName>
    </submittedName>
</protein>
<dbReference type="RefSeq" id="WP_324717711.1">
    <property type="nucleotide sequence ID" value="NZ_CP141615.1"/>
</dbReference>
<reference evidence="1 2" key="1">
    <citation type="journal article" date="2024" name="Front. Microbiol.">
        <title>Novel thermophilic genera Geochorda gen. nov. and Carboxydochorda gen. nov. from the deep terrestrial subsurface reveal the ecophysiological diversity in the class Limnochordia.</title>
        <authorList>
            <person name="Karnachuk O.V."/>
            <person name="Lukina A.P."/>
            <person name="Avakyan M.R."/>
            <person name="Kadnikov V.V."/>
            <person name="Begmatov S."/>
            <person name="Beletsky A.V."/>
            <person name="Vlasova K.G."/>
            <person name="Novikov A.A."/>
            <person name="Shcherbakova V.A."/>
            <person name="Mardanov A.V."/>
            <person name="Ravin N.V."/>
        </authorList>
    </citation>
    <scope>NUCLEOTIDE SEQUENCE [LARGE SCALE GENOMIC DNA]</scope>
    <source>
        <strain evidence="1 2">L945</strain>
    </source>
</reference>
<keyword evidence="2" id="KW-1185">Reference proteome</keyword>
<name>A0ABZ1C0M6_9FIRM</name>
<accession>A0ABZ1C0M6</accession>
<gene>
    <name evidence="1" type="ORF">U7230_05380</name>
</gene>
<sequence>MKRAQQDAKPTGRLPFFCPSCQKETLHEVRMRRRDTLVLVCTVCNLASLVAQDQLRETSHGSS</sequence>
<evidence type="ECO:0000313" key="2">
    <source>
        <dbReference type="Proteomes" id="UP001332192"/>
    </source>
</evidence>
<proteinExistence type="predicted"/>
<dbReference type="Proteomes" id="UP001332192">
    <property type="component" value="Chromosome"/>
</dbReference>
<dbReference type="EMBL" id="CP141615">
    <property type="protein sequence ID" value="WRP18438.1"/>
    <property type="molecule type" value="Genomic_DNA"/>
</dbReference>
<evidence type="ECO:0000313" key="1">
    <source>
        <dbReference type="EMBL" id="WRP18438.1"/>
    </source>
</evidence>